<dbReference type="Pfam" id="PF01878">
    <property type="entry name" value="EVE"/>
    <property type="match status" value="1"/>
</dbReference>
<proteinExistence type="predicted"/>
<sequence>MNEISDITTPKLKPVITYLYNCLFDPTKKFDALEGFDDVVDYGIVKFKGLESCRKIVVKYKDKSYELGLFNYIRDNGNTLGIRNGETDSNFIQYVLDKFIQLSDDTIHFTHDGVVTGSSGKTKDACIENIKQTSPYLVKVDGSKEVIDLGYLENGYQFEDENFQKFVGSFIEYSILRNNFKNDFGNKINMKEEFANWLISNDGGKSNYFSKQFGSKKERLLEELDLYEQKYKENFDSELFVIELKNSQILINSIKENIYDKTAEFSKFSENRSRDRPRAILGKDNYLKFLQEKLGQKNTVNYWIFQGNPKFYDVVSSLQNELLTTWKIGAHKDKIKKGDKVILWLTGENSGCYALAKVTSDVGRISATEEEIKYYKTDYDENEDRVAIEIEFNLATDPILSEEIKVLSQLDELKTGNRGTNFSATKSQYDAILNLINSNNTGDYAAVKKVLDPEKLNIFLKTLRHFIKTENIIVSDERLSFNVRKSKKRLIFIIGNRYAFCIEKRNTKTEISFIYKEILSEVSEKFRNPNGKIEAYLNTLENIEEYKKNIYEGFLIELERNNKCPHRKFINQDFAADVFSKSKNEIKFIVANITWNSKDWKEASDDNSGHAWVGGENVPHESWNFDFNNPRNTTEEVLGFAKFTNSPKVEGNQNLIIFYSQGKIVGFYGKAEVLKQWVNLNDKESYNLIGDKNFSVVLKNKIGNIKEKGFLEDKERVGQVGFSYLKKTDTALNILDEALKLNPEQDQALNNIKEWIFENTNPQINSNTGNMESFDKTTALNQILYGPPGTGKTFELQNTHFDNFTIRETALTREQYLESVVADLTWWQVISIAVFDLGKAKVNDIVNHELIKIKEKLSSSKTVRPTIWGQLQSHTVMECPFVNVSNRSEPLYFSKSEDSKWTIDEKLLDDYYPEAKNILAISKNYKPSNDTLIKNYDFVTFHQSFSYEDFVEGIKPRLDEGETEVAFEIKDGIFKKLCIKAEADPKNKYAIFIDEINRGNVSAIFGELITLIEDDKRLGAANELKVKLPYSKRELGVPSNLYIIGTMNTADRSVEALDTALRRRFSFSEIMPNPELLEEIQFNSFNLSEVLKTINERIEVLLDRDHTIGHSYFLKVKDGDIESLNSVFKNNIFPLLQEYFYHDYEKIALILGEGFVRIKENQTVKFAKFNDITTPDIATQFELIDKIEDIEAAVHLLLNRNV</sequence>
<dbReference type="PANTHER" id="PTHR37291">
    <property type="entry name" value="5-METHYLCYTOSINE-SPECIFIC RESTRICTION ENZYME B"/>
    <property type="match status" value="1"/>
</dbReference>
<evidence type="ECO:0000313" key="3">
    <source>
        <dbReference type="EMBL" id="XDU97915.1"/>
    </source>
</evidence>
<dbReference type="InterPro" id="IPR002740">
    <property type="entry name" value="EVE_domain"/>
</dbReference>
<evidence type="ECO:0000259" key="1">
    <source>
        <dbReference type="Pfam" id="PF01878"/>
    </source>
</evidence>
<gene>
    <name evidence="3" type="ORF">AB3G39_12120</name>
</gene>
<dbReference type="Gene3D" id="3.10.590.10">
    <property type="entry name" value="ph1033 like domains"/>
    <property type="match status" value="1"/>
</dbReference>
<dbReference type="PANTHER" id="PTHR37291:SF1">
    <property type="entry name" value="TYPE IV METHYL-DIRECTED RESTRICTION ENZYME ECOKMCRB SUBUNIT"/>
    <property type="match status" value="1"/>
</dbReference>
<dbReference type="EMBL" id="CP165626">
    <property type="protein sequence ID" value="XDU97915.1"/>
    <property type="molecule type" value="Genomic_DNA"/>
</dbReference>
<dbReference type="InterPro" id="IPR052934">
    <property type="entry name" value="Methyl-DNA_Rec/Restrict_Enz"/>
</dbReference>
<dbReference type="InterPro" id="IPR027417">
    <property type="entry name" value="P-loop_NTPase"/>
</dbReference>
<feature type="domain" description="ATPase dynein-related AAA" evidence="2">
    <location>
        <begin position="934"/>
        <end position="1065"/>
    </location>
</feature>
<dbReference type="RefSeq" id="WP_369769397.1">
    <property type="nucleotide sequence ID" value="NZ_CP165626.1"/>
</dbReference>
<dbReference type="AlphaFoldDB" id="A0AB39W7M1"/>
<name>A0AB39W7M1_9FLAO</name>
<dbReference type="Gene3D" id="3.40.50.300">
    <property type="entry name" value="P-loop containing nucleotide triphosphate hydrolases"/>
    <property type="match status" value="1"/>
</dbReference>
<evidence type="ECO:0000259" key="2">
    <source>
        <dbReference type="Pfam" id="PF07728"/>
    </source>
</evidence>
<dbReference type="GO" id="GO:0016887">
    <property type="term" value="F:ATP hydrolysis activity"/>
    <property type="evidence" value="ECO:0007669"/>
    <property type="project" value="InterPro"/>
</dbReference>
<dbReference type="Pfam" id="PF07728">
    <property type="entry name" value="AAA_5"/>
    <property type="match status" value="1"/>
</dbReference>
<dbReference type="InterPro" id="IPR015947">
    <property type="entry name" value="PUA-like_sf"/>
</dbReference>
<reference evidence="3" key="1">
    <citation type="submission" date="2024-07" db="EMBL/GenBank/DDBJ databases">
        <authorList>
            <person name="Biller S.J."/>
        </authorList>
    </citation>
    <scope>NUCLEOTIDE SEQUENCE</scope>
    <source>
        <strain evidence="3">WC2416</strain>
    </source>
</reference>
<dbReference type="SUPFAM" id="SSF88697">
    <property type="entry name" value="PUA domain-like"/>
    <property type="match status" value="1"/>
</dbReference>
<dbReference type="SUPFAM" id="SSF52540">
    <property type="entry name" value="P-loop containing nucleoside triphosphate hydrolases"/>
    <property type="match status" value="1"/>
</dbReference>
<protein>
    <submittedName>
        <fullName evidence="3">AAA family ATPase</fullName>
    </submittedName>
</protein>
<organism evidence="3">
    <name type="scientific">Flavobacterium sp. WC2416</name>
    <dbReference type="NCBI Taxonomy" id="3234141"/>
    <lineage>
        <taxon>Bacteria</taxon>
        <taxon>Pseudomonadati</taxon>
        <taxon>Bacteroidota</taxon>
        <taxon>Flavobacteriia</taxon>
        <taxon>Flavobacteriales</taxon>
        <taxon>Flavobacteriaceae</taxon>
        <taxon>Flavobacterium</taxon>
    </lineage>
</organism>
<dbReference type="GO" id="GO:0005524">
    <property type="term" value="F:ATP binding"/>
    <property type="evidence" value="ECO:0007669"/>
    <property type="project" value="InterPro"/>
</dbReference>
<accession>A0AB39W7M1</accession>
<dbReference type="InterPro" id="IPR011704">
    <property type="entry name" value="ATPase_dyneun-rel_AAA"/>
</dbReference>
<feature type="domain" description="EVE" evidence="1">
    <location>
        <begin position="301"/>
        <end position="434"/>
    </location>
</feature>